<evidence type="ECO:0000256" key="1">
    <source>
        <dbReference type="SAM" id="MobiDB-lite"/>
    </source>
</evidence>
<dbReference type="AlphaFoldDB" id="A0A9P0A478"/>
<reference evidence="3" key="1">
    <citation type="submission" date="2021-12" db="EMBL/GenBank/DDBJ databases">
        <authorList>
            <person name="King R."/>
        </authorList>
    </citation>
    <scope>NUCLEOTIDE SEQUENCE</scope>
</reference>
<protein>
    <recommendedName>
        <fullName evidence="2">DUF8207 domain-containing protein</fullName>
    </recommendedName>
</protein>
<accession>A0A9P0A478</accession>
<evidence type="ECO:0000259" key="2">
    <source>
        <dbReference type="Pfam" id="PF26634"/>
    </source>
</evidence>
<sequence>MEHMDDIIRARETIRKKYNALRRGEAETELELEKTFKPVAEPLKALLRIKDPSKVSAVKEEPKSTNVKEEAISTSVKKEAPSISTEEGKEDGEDVEKENVSLDTYVRSNFGPLAGDYFYKMIKAGGKGPTEFDHVSGVRHGGSTVAEWMIGSKPVSFDKTDTLLVNGEPFTTLTPGLLELIFKRAPRNYAAEDLTEYKRLLDTTNAHRVNYDADQPLRATRAKKYTQIIKTLYPKLPSVSPVKKTKKKKKTGAGAFVPLEQKRTYVYWDDPNELVERLALLVASKEAGNTGLEREILSIEEELREGGYIR</sequence>
<dbReference type="PANTHER" id="PTHR35374:SF1">
    <property type="entry name" value="PROTEIN KINASE DOMAIN-CONTAINING PROTEIN"/>
    <property type="match status" value="1"/>
</dbReference>
<evidence type="ECO:0000313" key="3">
    <source>
        <dbReference type="EMBL" id="CAH0383065.1"/>
    </source>
</evidence>
<feature type="region of interest" description="Disordered" evidence="1">
    <location>
        <begin position="54"/>
        <end position="97"/>
    </location>
</feature>
<dbReference type="InterPro" id="IPR058520">
    <property type="entry name" value="DUF8207"/>
</dbReference>
<dbReference type="EMBL" id="OU963871">
    <property type="protein sequence ID" value="CAH0383065.1"/>
    <property type="molecule type" value="Genomic_DNA"/>
</dbReference>
<organism evidence="3 4">
    <name type="scientific">Bemisia tabaci</name>
    <name type="common">Sweetpotato whitefly</name>
    <name type="synonym">Aleurodes tabaci</name>
    <dbReference type="NCBI Taxonomy" id="7038"/>
    <lineage>
        <taxon>Eukaryota</taxon>
        <taxon>Metazoa</taxon>
        <taxon>Ecdysozoa</taxon>
        <taxon>Arthropoda</taxon>
        <taxon>Hexapoda</taxon>
        <taxon>Insecta</taxon>
        <taxon>Pterygota</taxon>
        <taxon>Neoptera</taxon>
        <taxon>Paraneoptera</taxon>
        <taxon>Hemiptera</taxon>
        <taxon>Sternorrhyncha</taxon>
        <taxon>Aleyrodoidea</taxon>
        <taxon>Aleyrodidae</taxon>
        <taxon>Aleyrodinae</taxon>
        <taxon>Bemisia</taxon>
    </lineage>
</organism>
<keyword evidence="4" id="KW-1185">Reference proteome</keyword>
<evidence type="ECO:0000313" key="4">
    <source>
        <dbReference type="Proteomes" id="UP001152759"/>
    </source>
</evidence>
<dbReference type="Proteomes" id="UP001152759">
    <property type="component" value="Chromosome 10"/>
</dbReference>
<name>A0A9P0A478_BEMTA</name>
<feature type="domain" description="DUF8207" evidence="2">
    <location>
        <begin position="131"/>
        <end position="233"/>
    </location>
</feature>
<gene>
    <name evidence="3" type="ORF">BEMITA_LOCUS2545</name>
</gene>
<dbReference type="PANTHER" id="PTHR35374">
    <property type="entry name" value="CYCLIN-DEPENDENT KINASE 11A-LIKE"/>
    <property type="match status" value="1"/>
</dbReference>
<feature type="compositionally biased region" description="Basic and acidic residues" evidence="1">
    <location>
        <begin position="54"/>
        <end position="80"/>
    </location>
</feature>
<dbReference type="Pfam" id="PF26634">
    <property type="entry name" value="DUF8207"/>
    <property type="match status" value="1"/>
</dbReference>
<proteinExistence type="predicted"/>